<dbReference type="AlphaFoldDB" id="A0A4R1QP98"/>
<dbReference type="InterPro" id="IPR050661">
    <property type="entry name" value="BglG_antiterminators"/>
</dbReference>
<protein>
    <submittedName>
        <fullName evidence="3">BglG family transcriptional antiterminator</fullName>
    </submittedName>
</protein>
<sequence length="286" mass="33161">MQREMSMRIEKVINNNVISSRDGEGSELVVMGCGIGFGKKEGQNIDESKIEKIFKLENKDSLERFKALLKKLPLEYIQVSDEIISYAKEALGKELNENVYLTLTDHIGFAVDRFKEGMLFTNALFEEIKMFYSNEYTVGCHALYLIEKKTGIKLLEDEAASIAIHIVNAEFNSAISTTFTLTQMMRDMMEIIEKEMPACKAQSYQPDKLAINFKYLVHRMLTELPEQSKGDEILFDFVRNHCEQEYRLIHKVNSFIEEKYNCFMTEEESIYLALNVKRINDLYAEN</sequence>
<organism evidence="3 4">
    <name type="scientific">Kineothrix alysoides</name>
    <dbReference type="NCBI Taxonomy" id="1469948"/>
    <lineage>
        <taxon>Bacteria</taxon>
        <taxon>Bacillati</taxon>
        <taxon>Bacillota</taxon>
        <taxon>Clostridia</taxon>
        <taxon>Lachnospirales</taxon>
        <taxon>Lachnospiraceae</taxon>
        <taxon>Kineothrix</taxon>
    </lineage>
</organism>
<dbReference type="Gene3D" id="2.30.24.10">
    <property type="entry name" value="CAT RNA-binding domain"/>
    <property type="match status" value="1"/>
</dbReference>
<keyword evidence="1" id="KW-0677">Repeat</keyword>
<dbReference type="SUPFAM" id="SSF50151">
    <property type="entry name" value="SacY-like RNA-binding domain"/>
    <property type="match status" value="1"/>
</dbReference>
<evidence type="ECO:0000313" key="4">
    <source>
        <dbReference type="Proteomes" id="UP000295718"/>
    </source>
</evidence>
<feature type="domain" description="PRD" evidence="2">
    <location>
        <begin position="71"/>
        <end position="176"/>
    </location>
</feature>
<reference evidence="3 4" key="1">
    <citation type="submission" date="2019-03" db="EMBL/GenBank/DDBJ databases">
        <title>Genomic Encyclopedia of Type Strains, Phase IV (KMG-IV): sequencing the most valuable type-strain genomes for metagenomic binning, comparative biology and taxonomic classification.</title>
        <authorList>
            <person name="Goeker M."/>
        </authorList>
    </citation>
    <scope>NUCLEOTIDE SEQUENCE [LARGE SCALE GENOMIC DNA]</scope>
    <source>
        <strain evidence="3 4">DSM 100556</strain>
    </source>
</reference>
<dbReference type="PROSITE" id="PS51372">
    <property type="entry name" value="PRD_2"/>
    <property type="match status" value="2"/>
</dbReference>
<dbReference type="SUPFAM" id="SSF63520">
    <property type="entry name" value="PTS-regulatory domain, PRD"/>
    <property type="match status" value="2"/>
</dbReference>
<evidence type="ECO:0000256" key="1">
    <source>
        <dbReference type="ARBA" id="ARBA00022737"/>
    </source>
</evidence>
<evidence type="ECO:0000313" key="3">
    <source>
        <dbReference type="EMBL" id="TCL55629.1"/>
    </source>
</evidence>
<dbReference type="Gene3D" id="1.10.1790.10">
    <property type="entry name" value="PRD domain"/>
    <property type="match status" value="2"/>
</dbReference>
<dbReference type="Pfam" id="PF00874">
    <property type="entry name" value="PRD"/>
    <property type="match status" value="1"/>
</dbReference>
<accession>A0A4R1QP98</accession>
<dbReference type="InterPro" id="IPR004341">
    <property type="entry name" value="CAT_RNA-bd_dom"/>
</dbReference>
<dbReference type="Pfam" id="PF03123">
    <property type="entry name" value="CAT_RBD"/>
    <property type="match status" value="1"/>
</dbReference>
<dbReference type="Proteomes" id="UP000295718">
    <property type="component" value="Unassembled WGS sequence"/>
</dbReference>
<dbReference type="InterPro" id="IPR036650">
    <property type="entry name" value="CAT_RNA-bd_dom_sf"/>
</dbReference>
<dbReference type="STRING" id="1469948.GCA_000732725_01135"/>
<feature type="domain" description="PRD" evidence="2">
    <location>
        <begin position="178"/>
        <end position="286"/>
    </location>
</feature>
<comment type="caution">
    <text evidence="3">The sequence shown here is derived from an EMBL/GenBank/DDBJ whole genome shotgun (WGS) entry which is preliminary data.</text>
</comment>
<proteinExistence type="predicted"/>
<dbReference type="InterPro" id="IPR011608">
    <property type="entry name" value="PRD"/>
</dbReference>
<dbReference type="OrthoDB" id="9813552at2"/>
<dbReference type="GO" id="GO:0006355">
    <property type="term" value="P:regulation of DNA-templated transcription"/>
    <property type="evidence" value="ECO:0007669"/>
    <property type="project" value="InterPro"/>
</dbReference>
<dbReference type="SMART" id="SM01061">
    <property type="entry name" value="CAT_RBD"/>
    <property type="match status" value="1"/>
</dbReference>
<dbReference type="GO" id="GO:0003723">
    <property type="term" value="F:RNA binding"/>
    <property type="evidence" value="ECO:0007669"/>
    <property type="project" value="InterPro"/>
</dbReference>
<name>A0A4R1QP98_9FIRM</name>
<dbReference type="EMBL" id="SLUO01000014">
    <property type="protein sequence ID" value="TCL55629.1"/>
    <property type="molecule type" value="Genomic_DNA"/>
</dbReference>
<dbReference type="PANTHER" id="PTHR30185">
    <property type="entry name" value="CRYPTIC BETA-GLUCOSIDE BGL OPERON ANTITERMINATOR"/>
    <property type="match status" value="1"/>
</dbReference>
<dbReference type="InterPro" id="IPR036634">
    <property type="entry name" value="PRD_sf"/>
</dbReference>
<evidence type="ECO:0000259" key="2">
    <source>
        <dbReference type="PROSITE" id="PS51372"/>
    </source>
</evidence>
<dbReference type="PANTHER" id="PTHR30185:SF15">
    <property type="entry name" value="CRYPTIC BETA-GLUCOSIDE BGL OPERON ANTITERMINATOR"/>
    <property type="match status" value="1"/>
</dbReference>
<gene>
    <name evidence="3" type="ORF">EDD76_11439</name>
</gene>
<keyword evidence="4" id="KW-1185">Reference proteome</keyword>